<accession>A0A4R5DP52</accession>
<dbReference type="CDD" id="cd00082">
    <property type="entry name" value="HisKA"/>
    <property type="match status" value="1"/>
</dbReference>
<evidence type="ECO:0000259" key="9">
    <source>
        <dbReference type="PROSITE" id="PS50109"/>
    </source>
</evidence>
<organism evidence="10 11">
    <name type="scientific">Dyadobacter psychrotolerans</name>
    <dbReference type="NCBI Taxonomy" id="2541721"/>
    <lineage>
        <taxon>Bacteria</taxon>
        <taxon>Pseudomonadati</taxon>
        <taxon>Bacteroidota</taxon>
        <taxon>Cytophagia</taxon>
        <taxon>Cytophagales</taxon>
        <taxon>Spirosomataceae</taxon>
        <taxon>Dyadobacter</taxon>
    </lineage>
</organism>
<keyword evidence="3" id="KW-0597">Phosphoprotein</keyword>
<dbReference type="GO" id="GO:0000155">
    <property type="term" value="F:phosphorelay sensor kinase activity"/>
    <property type="evidence" value="ECO:0007669"/>
    <property type="project" value="InterPro"/>
</dbReference>
<dbReference type="PANTHER" id="PTHR43711">
    <property type="entry name" value="TWO-COMPONENT HISTIDINE KINASE"/>
    <property type="match status" value="1"/>
</dbReference>
<dbReference type="OrthoDB" id="9810447at2"/>
<gene>
    <name evidence="10" type="ORF">E0F88_12590</name>
</gene>
<dbReference type="InterPro" id="IPR036097">
    <property type="entry name" value="HisK_dim/P_sf"/>
</dbReference>
<proteinExistence type="predicted"/>
<dbReference type="Pfam" id="PF00512">
    <property type="entry name" value="HisKA"/>
    <property type="match status" value="1"/>
</dbReference>
<keyword evidence="4" id="KW-0808">Transferase</keyword>
<dbReference type="Proteomes" id="UP000294850">
    <property type="component" value="Unassembled WGS sequence"/>
</dbReference>
<dbReference type="SUPFAM" id="SSF55874">
    <property type="entry name" value="ATPase domain of HSP90 chaperone/DNA topoisomerase II/histidine kinase"/>
    <property type="match status" value="1"/>
</dbReference>
<feature type="transmembrane region" description="Helical" evidence="8">
    <location>
        <begin position="79"/>
        <end position="100"/>
    </location>
</feature>
<dbReference type="InterPro" id="IPR005467">
    <property type="entry name" value="His_kinase_dom"/>
</dbReference>
<evidence type="ECO:0000256" key="2">
    <source>
        <dbReference type="ARBA" id="ARBA00012438"/>
    </source>
</evidence>
<dbReference type="EMBL" id="SMFL01000004">
    <property type="protein sequence ID" value="TDE15347.1"/>
    <property type="molecule type" value="Genomic_DNA"/>
</dbReference>
<protein>
    <recommendedName>
        <fullName evidence="2">histidine kinase</fullName>
        <ecNumber evidence="2">2.7.13.3</ecNumber>
    </recommendedName>
</protein>
<dbReference type="SUPFAM" id="SSF47384">
    <property type="entry name" value="Homodimeric domain of signal transducing histidine kinase"/>
    <property type="match status" value="1"/>
</dbReference>
<reference evidence="10 11" key="1">
    <citation type="submission" date="2019-03" db="EMBL/GenBank/DDBJ databases">
        <title>Dyadobacter AR-3-6 sp. nov., isolated from arctic soil.</title>
        <authorList>
            <person name="Chaudhary D.K."/>
        </authorList>
    </citation>
    <scope>NUCLEOTIDE SEQUENCE [LARGE SCALE GENOMIC DNA]</scope>
    <source>
        <strain evidence="10 11">AR-3-6</strain>
    </source>
</reference>
<dbReference type="InterPro" id="IPR004358">
    <property type="entry name" value="Sig_transdc_His_kin-like_C"/>
</dbReference>
<evidence type="ECO:0000256" key="4">
    <source>
        <dbReference type="ARBA" id="ARBA00022679"/>
    </source>
</evidence>
<dbReference type="InterPro" id="IPR003594">
    <property type="entry name" value="HATPase_dom"/>
</dbReference>
<dbReference type="PRINTS" id="PR00344">
    <property type="entry name" value="BCTRLSENSOR"/>
</dbReference>
<keyword evidence="8" id="KW-0472">Membrane</keyword>
<evidence type="ECO:0000313" key="11">
    <source>
        <dbReference type="Proteomes" id="UP000294850"/>
    </source>
</evidence>
<feature type="domain" description="Histidine kinase" evidence="9">
    <location>
        <begin position="230"/>
        <end position="445"/>
    </location>
</feature>
<feature type="transmembrane region" description="Helical" evidence="8">
    <location>
        <begin position="24"/>
        <end position="44"/>
    </location>
</feature>
<evidence type="ECO:0000256" key="3">
    <source>
        <dbReference type="ARBA" id="ARBA00022553"/>
    </source>
</evidence>
<evidence type="ECO:0000256" key="6">
    <source>
        <dbReference type="ARBA" id="ARBA00023012"/>
    </source>
</evidence>
<dbReference type="EC" id="2.7.13.3" evidence="2"/>
<keyword evidence="7" id="KW-0175">Coiled coil</keyword>
<dbReference type="InterPro" id="IPR003661">
    <property type="entry name" value="HisK_dim/P_dom"/>
</dbReference>
<keyword evidence="8" id="KW-0812">Transmembrane</keyword>
<dbReference type="InterPro" id="IPR050736">
    <property type="entry name" value="Sensor_HK_Regulatory"/>
</dbReference>
<feature type="transmembrane region" description="Helical" evidence="8">
    <location>
        <begin position="50"/>
        <end position="72"/>
    </location>
</feature>
<evidence type="ECO:0000256" key="7">
    <source>
        <dbReference type="SAM" id="Coils"/>
    </source>
</evidence>
<sequence length="452" mass="50911">MLSIRPKLYKFWIKLLGDPSKFPLHARIFHSVTLISIVGLAYNIPFNYLIGLPYIAVASLVVLVIGSVLYYLSRFKNQVRASIFILNFVGLGLFSINYFLNSGIHGPTDLFFLLFLILTIAINPVNQYKVWIPVNILIVSALHVLEYLRPDLVPNTYSDRLSLFADETSAYVVIALISFFCIDYILQSYESEKKSALEKSKAIEQKNLQILRQNEELEKINSEKNKLMSIVAHDLRSPLASIQNYLELLTEFELEEEQKLEIKKQLLSSTKDTLSMLSKLLAWSKSQSHGTAAFLQNLDLNLLLESTLHTEKTIAAHKGIVLDYYFEPSTAVYADRDMMQLIMRNFIGNAIKFTPTGGSITVRAAMDADDCIISIKDTGIGISPERQDALFSLNAKSTYGTKGEKGMGLGLLLCVEYIAAQNGRIWFESTIECGTCFFIAVPLREKESVVRL</sequence>
<feature type="coiled-coil region" evidence="7">
    <location>
        <begin position="186"/>
        <end position="230"/>
    </location>
</feature>
<evidence type="ECO:0000313" key="10">
    <source>
        <dbReference type="EMBL" id="TDE15347.1"/>
    </source>
</evidence>
<keyword evidence="5 10" id="KW-0418">Kinase</keyword>
<dbReference type="RefSeq" id="WP_131958610.1">
    <property type="nucleotide sequence ID" value="NZ_SMFL01000004.1"/>
</dbReference>
<comment type="caution">
    <text evidence="10">The sequence shown here is derived from an EMBL/GenBank/DDBJ whole genome shotgun (WGS) entry which is preliminary data.</text>
</comment>
<evidence type="ECO:0000256" key="5">
    <source>
        <dbReference type="ARBA" id="ARBA00022777"/>
    </source>
</evidence>
<dbReference type="Pfam" id="PF02518">
    <property type="entry name" value="HATPase_c"/>
    <property type="match status" value="1"/>
</dbReference>
<keyword evidence="11" id="KW-1185">Reference proteome</keyword>
<evidence type="ECO:0000256" key="1">
    <source>
        <dbReference type="ARBA" id="ARBA00000085"/>
    </source>
</evidence>
<dbReference type="PANTHER" id="PTHR43711:SF1">
    <property type="entry name" value="HISTIDINE KINASE 1"/>
    <property type="match status" value="1"/>
</dbReference>
<dbReference type="SMART" id="SM00388">
    <property type="entry name" value="HisKA"/>
    <property type="match status" value="1"/>
</dbReference>
<comment type="catalytic activity">
    <reaction evidence="1">
        <text>ATP + protein L-histidine = ADP + protein N-phospho-L-histidine.</text>
        <dbReference type="EC" id="2.7.13.3"/>
    </reaction>
</comment>
<dbReference type="Gene3D" id="3.30.565.10">
    <property type="entry name" value="Histidine kinase-like ATPase, C-terminal domain"/>
    <property type="match status" value="1"/>
</dbReference>
<evidence type="ECO:0000256" key="8">
    <source>
        <dbReference type="SAM" id="Phobius"/>
    </source>
</evidence>
<keyword evidence="6" id="KW-0902">Two-component regulatory system</keyword>
<keyword evidence="8" id="KW-1133">Transmembrane helix</keyword>
<dbReference type="SMART" id="SM00387">
    <property type="entry name" value="HATPase_c"/>
    <property type="match status" value="1"/>
</dbReference>
<dbReference type="InterPro" id="IPR036890">
    <property type="entry name" value="HATPase_C_sf"/>
</dbReference>
<dbReference type="PROSITE" id="PS50109">
    <property type="entry name" value="HIS_KIN"/>
    <property type="match status" value="1"/>
</dbReference>
<dbReference type="AlphaFoldDB" id="A0A4R5DP52"/>
<name>A0A4R5DP52_9BACT</name>
<dbReference type="Gene3D" id="1.10.287.130">
    <property type="match status" value="1"/>
</dbReference>